<dbReference type="KEGG" id="pog:Pogu_2159"/>
<sequence>MLPAKLVLSLTRGVGEADTPPISRVEAEHEALKAVATIEKALIPAAVSATGVVGAIAAHEVVLSATTLIAAALAEADQLKEAAEKAKEAAERIYEAARELWEAAKITLERIYEIVVEAVARALDYVKAHWFIFAAAAAGLIAYSLAQTLDYQLWMEHVAKLAPIIVGAPKFKEFKPALEGEAPGLLNAAERALAWRDDGSTKALLEEGREALNKGGEAAPKLQGLKKVVEDVNKHGAGKGFKPEYVVDVLALVEAGLKRLGKPPSLEEAAERLRRGEEVPINEVVEYIRRTRDVAYELRLLFEHIAENAERYASSKQEAEAIRKAFTVTEAAEELAKATRREFDKLGGATLADKAVAFFESLARGTAWSRVVMNAMEKEKTYEALVWVPTTAARKYGAGWRAKGGAAEGGVENEAEDAVKKWLKLLARIAYWLSGRGMGNVVLRRGEEAVDLTRWMPEAPIGQGENQTVEVIKIFANGEEVATVAAERIKGEEGTYRAWGRLVDEGGEQAHSRVERVERGDPGRFVEDDPRLLALLATDGGYTADGMLYAGTTSTLQAAVYRRWGLNVKYTGYGSLTKEGLKPAMKGWLLPEEGGNAVVDKVKRYLEKDSKALYNNGELREELRGKALELLRQIRISVRGVRRSPKEAEKKAEEARREIKKRIENFLSNLRLGADGAVCLRGGGGCQLLTVEHEPCARVVASLLHFIASDNVSKHDVLRFFANTILFDGTVAPDQVYLAVGGFGVRRGKKLPMDIYDKVALYIVLAAKYGVTISEVYIGKSAAKIFFDRGYAARIFAAEWPFFSQMLREGKALGINTDHIIKKYERMGGYVEELAEKIRIEHRLVSDGVVVWFKDEAGNELDHINVRWDGESLRAVFKGARENAERLATILSALGAEVEAKKYDDKWYVVLATNSITAIRRREWLEAVKVFVEELHRGGVIDDKKKDELIKEIEAGPNVVEVAGVKMSVVGKERVSSKKEGARWKWLEITYKPSLADAFDAAMEALEEAGFKLGVHFTAKRPERVMQGEREIVKPGYIRLKVPAGLWRLVELARQGVKWAEEAVSRLEEIAKARGLYDLLDEYLKPAREADTIDPRGMAVEDPERGIKAVIKDVWVEWDGNRPRIVVEYEANGQTETFYFTWGAATGEGVRASVKLNRERAAVLAALTGDESLKGKKGVAAFFPKHLFALAKIKGVGWVLLRWYAEVMAE</sequence>
<dbReference type="AlphaFoldDB" id="H6QBB0"/>
<keyword evidence="4" id="KW-1185">Reference proteome</keyword>
<dbReference type="Proteomes" id="UP000009062">
    <property type="component" value="Chromosome"/>
</dbReference>
<feature type="domain" description="PaRep2b" evidence="2">
    <location>
        <begin position="778"/>
        <end position="1024"/>
    </location>
</feature>
<dbReference type="eggNOG" id="arCOG07952">
    <property type="taxonomic scope" value="Archaea"/>
</dbReference>
<name>H6QBB0_PYROT</name>
<feature type="coiled-coil region" evidence="1">
    <location>
        <begin position="69"/>
        <end position="100"/>
    </location>
</feature>
<evidence type="ECO:0000259" key="2">
    <source>
        <dbReference type="Pfam" id="PF07775"/>
    </source>
</evidence>
<evidence type="ECO:0000313" key="3">
    <source>
        <dbReference type="EMBL" id="AFA40186.1"/>
    </source>
</evidence>
<dbReference type="EMBL" id="CP003316">
    <property type="protein sequence ID" value="AFA40186.1"/>
    <property type="molecule type" value="Genomic_DNA"/>
</dbReference>
<proteinExistence type="predicted"/>
<evidence type="ECO:0000256" key="1">
    <source>
        <dbReference type="SAM" id="Coils"/>
    </source>
</evidence>
<organism evidence="3 4">
    <name type="scientific">Pyrobaculum oguniense (strain DSM 13380 / JCM 10595 / TE7)</name>
    <dbReference type="NCBI Taxonomy" id="698757"/>
    <lineage>
        <taxon>Archaea</taxon>
        <taxon>Thermoproteota</taxon>
        <taxon>Thermoprotei</taxon>
        <taxon>Thermoproteales</taxon>
        <taxon>Thermoproteaceae</taxon>
        <taxon>Pyrobaculum</taxon>
    </lineage>
</organism>
<dbReference type="HOGENOM" id="CLU_007633_0_0_2"/>
<protein>
    <submittedName>
        <fullName evidence="3">PaRep2b protein</fullName>
    </submittedName>
</protein>
<accession>H6QBB0</accession>
<dbReference type="InterPro" id="IPR011689">
    <property type="entry name" value="PaRep2b"/>
</dbReference>
<dbReference type="Pfam" id="PF07775">
    <property type="entry name" value="PaRep2b"/>
    <property type="match status" value="2"/>
</dbReference>
<feature type="domain" description="PaRep2b" evidence="2">
    <location>
        <begin position="1044"/>
        <end position="1207"/>
    </location>
</feature>
<keyword evidence="1" id="KW-0175">Coiled coil</keyword>
<evidence type="ECO:0000313" key="4">
    <source>
        <dbReference type="Proteomes" id="UP000009062"/>
    </source>
</evidence>
<reference evidence="3 4" key="1">
    <citation type="journal article" date="2012" name="Stand. Genomic Sci.">
        <title>Complete genome sequence of Pyrobaculum oguniense.</title>
        <authorList>
            <person name="Bernick D.L."/>
            <person name="Karplus K."/>
            <person name="Lui L.M."/>
            <person name="Coker J.K."/>
            <person name="Murphy J.N."/>
            <person name="Chan P.P."/>
            <person name="Cozen A.E."/>
            <person name="Lowe T.M."/>
        </authorList>
    </citation>
    <scope>NUCLEOTIDE SEQUENCE [LARGE SCALE GENOMIC DNA]</scope>
    <source>
        <strain evidence="3 4">TE7</strain>
    </source>
</reference>
<gene>
    <name evidence="3" type="ordered locus">Pogu_2159</name>
</gene>